<dbReference type="SUPFAM" id="SSF55729">
    <property type="entry name" value="Acyl-CoA N-acyltransferases (Nat)"/>
    <property type="match status" value="1"/>
</dbReference>
<dbReference type="GO" id="GO:0016747">
    <property type="term" value="F:acyltransferase activity, transferring groups other than amino-acyl groups"/>
    <property type="evidence" value="ECO:0007669"/>
    <property type="project" value="InterPro"/>
</dbReference>
<organism evidence="2 3">
    <name type="scientific">Kocuria coralli</name>
    <dbReference type="NCBI Taxonomy" id="1461025"/>
    <lineage>
        <taxon>Bacteria</taxon>
        <taxon>Bacillati</taxon>
        <taxon>Actinomycetota</taxon>
        <taxon>Actinomycetes</taxon>
        <taxon>Micrococcales</taxon>
        <taxon>Micrococcaceae</taxon>
        <taxon>Kocuria</taxon>
    </lineage>
</organism>
<feature type="domain" description="N-acetyltransferase" evidence="1">
    <location>
        <begin position="29"/>
        <end position="212"/>
    </location>
</feature>
<evidence type="ECO:0000259" key="1">
    <source>
        <dbReference type="PROSITE" id="PS51186"/>
    </source>
</evidence>
<dbReference type="AlphaFoldDB" id="A0A5J5KZF7"/>
<reference evidence="2 3" key="1">
    <citation type="submission" date="2019-05" db="EMBL/GenBank/DDBJ databases">
        <title>Kocuria coralli sp. nov., a novel actinobacterium isolated from coral reef seawater.</title>
        <authorList>
            <person name="Li J."/>
        </authorList>
    </citation>
    <scope>NUCLEOTIDE SEQUENCE [LARGE SCALE GENOMIC DNA]</scope>
    <source>
        <strain evidence="2 3">SCSIO 13007</strain>
    </source>
</reference>
<dbReference type="OrthoDB" id="9132139at2"/>
<keyword evidence="2" id="KW-0808">Transferase</keyword>
<sequence>MVSASGKGDAAEVRRTDAGHGWPIEGSRVRLRDWTPGDLPLYESWIMPPEHGGEHEWQRTDGPFYPNFTAEGAQNWLGKLRADVQSGDWPVPRQTAVIADAADDSFIGQVSWYHWEPPSEDDGQGSRVMALRSLGVSIYPPRYWSGGYGTEALKLWVGYLFDHSDSHRLDLETWSGNAGMCRVAEKLGFTEEARIRRARMVRGELYDRMIYGILREEWERQR</sequence>
<protein>
    <submittedName>
        <fullName evidence="2">GNAT family N-acetyltransferase</fullName>
    </submittedName>
</protein>
<dbReference type="InterPro" id="IPR016181">
    <property type="entry name" value="Acyl_CoA_acyltransferase"/>
</dbReference>
<keyword evidence="3" id="KW-1185">Reference proteome</keyword>
<dbReference type="PROSITE" id="PS51186">
    <property type="entry name" value="GNAT"/>
    <property type="match status" value="1"/>
</dbReference>
<dbReference type="Proteomes" id="UP000325957">
    <property type="component" value="Unassembled WGS sequence"/>
</dbReference>
<evidence type="ECO:0000313" key="2">
    <source>
        <dbReference type="EMBL" id="KAA9394720.1"/>
    </source>
</evidence>
<proteinExistence type="predicted"/>
<dbReference type="PANTHER" id="PTHR43415:SF4">
    <property type="entry name" value="N-ACETYLTRANSFERASE DOMAIN-CONTAINING PROTEIN"/>
    <property type="match status" value="1"/>
</dbReference>
<comment type="caution">
    <text evidence="2">The sequence shown here is derived from an EMBL/GenBank/DDBJ whole genome shotgun (WGS) entry which is preliminary data.</text>
</comment>
<dbReference type="EMBL" id="SZWF01000005">
    <property type="protein sequence ID" value="KAA9394720.1"/>
    <property type="molecule type" value="Genomic_DNA"/>
</dbReference>
<accession>A0A5J5KZF7</accession>
<evidence type="ECO:0000313" key="3">
    <source>
        <dbReference type="Proteomes" id="UP000325957"/>
    </source>
</evidence>
<dbReference type="RefSeq" id="WP_158033391.1">
    <property type="nucleotide sequence ID" value="NZ_ML708614.1"/>
</dbReference>
<dbReference type="InterPro" id="IPR000182">
    <property type="entry name" value="GNAT_dom"/>
</dbReference>
<dbReference type="Pfam" id="PF13302">
    <property type="entry name" value="Acetyltransf_3"/>
    <property type="match status" value="1"/>
</dbReference>
<dbReference type="Gene3D" id="3.40.630.30">
    <property type="match status" value="1"/>
</dbReference>
<gene>
    <name evidence="2" type="ORF">FCK90_06015</name>
</gene>
<name>A0A5J5KZF7_9MICC</name>
<dbReference type="PANTHER" id="PTHR43415">
    <property type="entry name" value="SPERMIDINE N(1)-ACETYLTRANSFERASE"/>
    <property type="match status" value="1"/>
</dbReference>